<keyword evidence="1" id="KW-0812">Transmembrane</keyword>
<keyword evidence="1" id="KW-1133">Transmembrane helix</keyword>
<feature type="transmembrane region" description="Helical" evidence="1">
    <location>
        <begin position="178"/>
        <end position="202"/>
    </location>
</feature>
<reference evidence="2" key="1">
    <citation type="submission" date="2021-01" db="EMBL/GenBank/DDBJ databases">
        <authorList>
            <person name="Corre E."/>
            <person name="Pelletier E."/>
            <person name="Niang G."/>
            <person name="Scheremetjew M."/>
            <person name="Finn R."/>
            <person name="Kale V."/>
            <person name="Holt S."/>
            <person name="Cochrane G."/>
            <person name="Meng A."/>
            <person name="Brown T."/>
            <person name="Cohen L."/>
        </authorList>
    </citation>
    <scope>NUCLEOTIDE SEQUENCE</scope>
    <source>
        <strain evidence="2">CCAP 955/1</strain>
    </source>
</reference>
<accession>A0A7S3HIJ7</accession>
<evidence type="ECO:0000313" key="2">
    <source>
        <dbReference type="EMBL" id="CAE0296390.1"/>
    </source>
</evidence>
<feature type="transmembrane region" description="Helical" evidence="1">
    <location>
        <begin position="102"/>
        <end position="123"/>
    </location>
</feature>
<proteinExistence type="predicted"/>
<keyword evidence="1" id="KW-0472">Membrane</keyword>
<sequence>MFSEVRNALHIDNVSDKIASASKSAKTHVIAATAAAAALARAGRSAQDAEIANHYNSGCKYGLAGSNGTFWSNYYRHSVNNHDVLSLFFADKRNPFNRPRRWFVFFSKLSLSMCLAAAFSLLHQSSSNYYASVPFSVKFWDSFIISLILCPYGYILKHIASCSLCTRANCCIKLTSSLGYCTLFTIALVSCIFLGVGIYIAIQYLETNVFIELFFYSVLLDYASYFYYGVWNWYLLSWNGFLCIPIFPVNGEAGFPGRFFPIYAFWPLKKALQTFGLCFPTYAEEKKEFQEKFPGRIAIDDPVVVDEANLADSGRSELSEYDKSYRSC</sequence>
<feature type="transmembrane region" description="Helical" evidence="1">
    <location>
        <begin position="143"/>
        <end position="166"/>
    </location>
</feature>
<dbReference type="AlphaFoldDB" id="A0A7S3HIJ7"/>
<dbReference type="EMBL" id="HBIC01049528">
    <property type="protein sequence ID" value="CAE0296390.1"/>
    <property type="molecule type" value="Transcribed_RNA"/>
</dbReference>
<protein>
    <submittedName>
        <fullName evidence="2">Uncharacterized protein</fullName>
    </submittedName>
</protein>
<organism evidence="2">
    <name type="scientific">Spumella elongata</name>
    <dbReference type="NCBI Taxonomy" id="89044"/>
    <lineage>
        <taxon>Eukaryota</taxon>
        <taxon>Sar</taxon>
        <taxon>Stramenopiles</taxon>
        <taxon>Ochrophyta</taxon>
        <taxon>Chrysophyceae</taxon>
        <taxon>Chromulinales</taxon>
        <taxon>Chromulinaceae</taxon>
        <taxon>Spumella</taxon>
    </lineage>
</organism>
<name>A0A7S3HIJ7_9STRA</name>
<feature type="transmembrane region" description="Helical" evidence="1">
    <location>
        <begin position="214"/>
        <end position="236"/>
    </location>
</feature>
<gene>
    <name evidence="2" type="ORF">SELO1098_LOCUS25242</name>
</gene>
<evidence type="ECO:0000256" key="1">
    <source>
        <dbReference type="SAM" id="Phobius"/>
    </source>
</evidence>